<evidence type="ECO:0000313" key="1">
    <source>
        <dbReference type="EMBL" id="BBE09328.1"/>
    </source>
</evidence>
<keyword evidence="2" id="KW-1185">Reference proteome</keyword>
<organism evidence="1 2">
    <name type="scientific">Mycoavidus cysteinexigens</name>
    <dbReference type="NCBI Taxonomy" id="1553431"/>
    <lineage>
        <taxon>Bacteria</taxon>
        <taxon>Pseudomonadati</taxon>
        <taxon>Pseudomonadota</taxon>
        <taxon>Betaproteobacteria</taxon>
        <taxon>Burkholderiales</taxon>
        <taxon>Burkholderiaceae</taxon>
        <taxon>Mycoavidus</taxon>
    </lineage>
</organism>
<dbReference type="EMBL" id="AP018150">
    <property type="protein sequence ID" value="BBE09328.1"/>
    <property type="molecule type" value="Genomic_DNA"/>
</dbReference>
<evidence type="ECO:0000313" key="2">
    <source>
        <dbReference type="Proteomes" id="UP000282597"/>
    </source>
</evidence>
<accession>A0A2Z6EV90</accession>
<dbReference type="RefSeq" id="WP_045362130.1">
    <property type="nucleotide sequence ID" value="NZ_AP018150.1"/>
</dbReference>
<dbReference type="KEGG" id="mcys:MCB1EB_1167"/>
<sequence>MLDFNKFKVRLMKFLQFHGLTYADFDESTNKSAFLLWHIDWNDDYNNTFKEDLESLKDSIELYDKASLKRDVLATKAALLDASLKIGLLESSPFYAISHDLTKILNNKRFNWPSLGKSYTIPSEYFYKEKNQIDQKEWGDLNRIQKILMDIVKSQGVTNEELERVDKRTGRLIWGINLNSDFNKLFYEKLLSLQIAFDAYEKASIQEDWRAVRAILQRIRLINFQFYKFLGAIRVALKNARSDKRFWPSFPEDYKVPAHYNYKE</sequence>
<protein>
    <submittedName>
        <fullName evidence="1">Uncharacterized protein</fullName>
    </submittedName>
</protein>
<name>A0A2Z6EV90_9BURK</name>
<gene>
    <name evidence="1" type="ORF">MCB1EB_1167</name>
</gene>
<dbReference type="AlphaFoldDB" id="A0A2Z6EV90"/>
<dbReference type="Proteomes" id="UP000282597">
    <property type="component" value="Chromosome"/>
</dbReference>
<proteinExistence type="predicted"/>
<reference evidence="1 2" key="1">
    <citation type="journal article" date="2018" name="Microbes Environ.">
        <title>Comparative Genomic Insights into Endofungal Lifestyles of Two Bacterial Endosymbionts, Mycoavidus cysteinexigens and Burkholderia rhizoxinica.</title>
        <authorList>
            <person name="Sharmin D."/>
            <person name="Guo Y."/>
            <person name="Nishizawa T."/>
            <person name="Ohshima S."/>
            <person name="Sato Y."/>
            <person name="Takashima Y."/>
            <person name="Narisawa K."/>
            <person name="Ohta H."/>
        </authorList>
    </citation>
    <scope>NUCLEOTIDE SEQUENCE [LARGE SCALE GENOMIC DNA]</scope>
    <source>
        <strain evidence="1 2">B1-EB</strain>
    </source>
</reference>
<dbReference type="Gene3D" id="6.10.290.10">
    <property type="match status" value="2"/>
</dbReference>